<gene>
    <name evidence="2" type="primary">tsaB</name>
    <name evidence="2" type="ORF">H9L10_01690</name>
</gene>
<reference evidence="2 3" key="1">
    <citation type="submission" date="2020-08" db="EMBL/GenBank/DDBJ databases">
        <title>Genome sequence of Phycicoccus endophyticus JCM 31784T.</title>
        <authorList>
            <person name="Hyun D.-W."/>
            <person name="Bae J.-W."/>
        </authorList>
    </citation>
    <scope>NUCLEOTIDE SEQUENCE [LARGE SCALE GENOMIC DNA]</scope>
    <source>
        <strain evidence="2 3">JCM 31784</strain>
    </source>
</reference>
<dbReference type="SUPFAM" id="SSF53067">
    <property type="entry name" value="Actin-like ATPase domain"/>
    <property type="match status" value="2"/>
</dbReference>
<accession>A0A7G9R2K6</accession>
<sequence length="219" mass="22699">MLTLAIDTATSAVAVAVHRPGSEPVRAVEVDPRGHTELLAPLVQRALRAAGAVPADLTDVAVGTGPGPFTGLRVGLVTAVTTGYALGVPVHGVCSLDVLAEQGFAATDAQELLVATDARRREVYWARYGRGPDGARPLSAPAVEAAEHIPAALRRLPVAGRGALLYPDALPGGLDVLDVDPAVLARVAQRRVAAGVPTPVEPRYLRRPDALTTAERASR</sequence>
<dbReference type="Gene3D" id="3.30.420.40">
    <property type="match status" value="2"/>
</dbReference>
<organism evidence="2 3">
    <name type="scientific">Phycicoccus endophyticus</name>
    <dbReference type="NCBI Taxonomy" id="1690220"/>
    <lineage>
        <taxon>Bacteria</taxon>
        <taxon>Bacillati</taxon>
        <taxon>Actinomycetota</taxon>
        <taxon>Actinomycetes</taxon>
        <taxon>Micrococcales</taxon>
        <taxon>Intrasporangiaceae</taxon>
        <taxon>Phycicoccus</taxon>
    </lineage>
</organism>
<dbReference type="GO" id="GO:0005829">
    <property type="term" value="C:cytosol"/>
    <property type="evidence" value="ECO:0007669"/>
    <property type="project" value="TreeGrafter"/>
</dbReference>
<dbReference type="InterPro" id="IPR000905">
    <property type="entry name" value="Gcp-like_dom"/>
</dbReference>
<evidence type="ECO:0000259" key="1">
    <source>
        <dbReference type="Pfam" id="PF00814"/>
    </source>
</evidence>
<dbReference type="EMBL" id="CP060712">
    <property type="protein sequence ID" value="QNN49831.1"/>
    <property type="molecule type" value="Genomic_DNA"/>
</dbReference>
<dbReference type="AlphaFoldDB" id="A0A7G9R2K6"/>
<dbReference type="Pfam" id="PF00814">
    <property type="entry name" value="TsaD"/>
    <property type="match status" value="1"/>
</dbReference>
<dbReference type="CDD" id="cd24032">
    <property type="entry name" value="ASKHA_NBD_TsaB"/>
    <property type="match status" value="1"/>
</dbReference>
<keyword evidence="2" id="KW-0808">Transferase</keyword>
<dbReference type="KEGG" id="pei:H9L10_01690"/>
<dbReference type="PANTHER" id="PTHR11735:SF11">
    <property type="entry name" value="TRNA THREONYLCARBAMOYLADENOSINE BIOSYNTHESIS PROTEIN TSAB"/>
    <property type="match status" value="1"/>
</dbReference>
<dbReference type="GO" id="GO:0016740">
    <property type="term" value="F:transferase activity"/>
    <property type="evidence" value="ECO:0007669"/>
    <property type="project" value="UniProtKB-KW"/>
</dbReference>
<dbReference type="PANTHER" id="PTHR11735">
    <property type="entry name" value="TRNA N6-ADENOSINE THREONYLCARBAMOYLTRANSFERASE"/>
    <property type="match status" value="1"/>
</dbReference>
<dbReference type="NCBIfam" id="TIGR03725">
    <property type="entry name" value="T6A_YeaZ"/>
    <property type="match status" value="1"/>
</dbReference>
<name>A0A7G9R2K6_9MICO</name>
<dbReference type="RefSeq" id="WP_166104591.1">
    <property type="nucleotide sequence ID" value="NZ_BMMY01000004.1"/>
</dbReference>
<keyword evidence="3" id="KW-1185">Reference proteome</keyword>
<dbReference type="Proteomes" id="UP000515976">
    <property type="component" value="Chromosome"/>
</dbReference>
<protein>
    <submittedName>
        <fullName evidence="2">tRNA (Adenosine(37)-N6)-threonylcarbamoyltransferase complex dimerization subunit type 1 TsaB</fullName>
    </submittedName>
</protein>
<proteinExistence type="predicted"/>
<dbReference type="InterPro" id="IPR022496">
    <property type="entry name" value="T6A_TsaB"/>
</dbReference>
<dbReference type="InterPro" id="IPR043129">
    <property type="entry name" value="ATPase_NBD"/>
</dbReference>
<dbReference type="GO" id="GO:0002949">
    <property type="term" value="P:tRNA threonylcarbamoyladenosine modification"/>
    <property type="evidence" value="ECO:0007669"/>
    <property type="project" value="InterPro"/>
</dbReference>
<evidence type="ECO:0000313" key="2">
    <source>
        <dbReference type="EMBL" id="QNN49831.1"/>
    </source>
</evidence>
<feature type="domain" description="Gcp-like" evidence="1">
    <location>
        <begin position="33"/>
        <end position="131"/>
    </location>
</feature>
<evidence type="ECO:0000313" key="3">
    <source>
        <dbReference type="Proteomes" id="UP000515976"/>
    </source>
</evidence>